<dbReference type="Proteomes" id="UP000030653">
    <property type="component" value="Unassembled WGS sequence"/>
</dbReference>
<proteinExistence type="predicted"/>
<gene>
    <name evidence="3" type="ORF">DACRYDRAFT_18157</name>
</gene>
<dbReference type="EMBL" id="JH795874">
    <property type="protein sequence ID" value="EJT98034.1"/>
    <property type="molecule type" value="Genomic_DNA"/>
</dbReference>
<feature type="chain" id="PRO_5004067121" evidence="2">
    <location>
        <begin position="23"/>
        <end position="654"/>
    </location>
</feature>
<evidence type="ECO:0000256" key="2">
    <source>
        <dbReference type="SAM" id="SignalP"/>
    </source>
</evidence>
<evidence type="ECO:0000256" key="1">
    <source>
        <dbReference type="SAM" id="MobiDB-lite"/>
    </source>
</evidence>
<dbReference type="GeneID" id="63686399"/>
<evidence type="ECO:0000313" key="3">
    <source>
        <dbReference type="EMBL" id="EJT98034.1"/>
    </source>
</evidence>
<evidence type="ECO:0000313" key="4">
    <source>
        <dbReference type="Proteomes" id="UP000030653"/>
    </source>
</evidence>
<organism evidence="3 4">
    <name type="scientific">Dacryopinax primogenitus (strain DJM 731)</name>
    <name type="common">Brown rot fungus</name>
    <dbReference type="NCBI Taxonomy" id="1858805"/>
    <lineage>
        <taxon>Eukaryota</taxon>
        <taxon>Fungi</taxon>
        <taxon>Dikarya</taxon>
        <taxon>Basidiomycota</taxon>
        <taxon>Agaricomycotina</taxon>
        <taxon>Dacrymycetes</taxon>
        <taxon>Dacrymycetales</taxon>
        <taxon>Dacrymycetaceae</taxon>
        <taxon>Dacryopinax</taxon>
    </lineage>
</organism>
<reference evidence="3 4" key="1">
    <citation type="journal article" date="2012" name="Science">
        <title>The Paleozoic origin of enzymatic lignin decomposition reconstructed from 31 fungal genomes.</title>
        <authorList>
            <person name="Floudas D."/>
            <person name="Binder M."/>
            <person name="Riley R."/>
            <person name="Barry K."/>
            <person name="Blanchette R.A."/>
            <person name="Henrissat B."/>
            <person name="Martinez A.T."/>
            <person name="Otillar R."/>
            <person name="Spatafora J.W."/>
            <person name="Yadav J.S."/>
            <person name="Aerts A."/>
            <person name="Benoit I."/>
            <person name="Boyd A."/>
            <person name="Carlson A."/>
            <person name="Copeland A."/>
            <person name="Coutinho P.M."/>
            <person name="de Vries R.P."/>
            <person name="Ferreira P."/>
            <person name="Findley K."/>
            <person name="Foster B."/>
            <person name="Gaskell J."/>
            <person name="Glotzer D."/>
            <person name="Gorecki P."/>
            <person name="Heitman J."/>
            <person name="Hesse C."/>
            <person name="Hori C."/>
            <person name="Igarashi K."/>
            <person name="Jurgens J.A."/>
            <person name="Kallen N."/>
            <person name="Kersten P."/>
            <person name="Kohler A."/>
            <person name="Kuees U."/>
            <person name="Kumar T.K.A."/>
            <person name="Kuo A."/>
            <person name="LaButti K."/>
            <person name="Larrondo L.F."/>
            <person name="Lindquist E."/>
            <person name="Ling A."/>
            <person name="Lombard V."/>
            <person name="Lucas S."/>
            <person name="Lundell T."/>
            <person name="Martin R."/>
            <person name="McLaughlin D.J."/>
            <person name="Morgenstern I."/>
            <person name="Morin E."/>
            <person name="Murat C."/>
            <person name="Nagy L.G."/>
            <person name="Nolan M."/>
            <person name="Ohm R.A."/>
            <person name="Patyshakuliyeva A."/>
            <person name="Rokas A."/>
            <person name="Ruiz-Duenas F.J."/>
            <person name="Sabat G."/>
            <person name="Salamov A."/>
            <person name="Samejima M."/>
            <person name="Schmutz J."/>
            <person name="Slot J.C."/>
            <person name="St John F."/>
            <person name="Stenlid J."/>
            <person name="Sun H."/>
            <person name="Sun S."/>
            <person name="Syed K."/>
            <person name="Tsang A."/>
            <person name="Wiebenga A."/>
            <person name="Young D."/>
            <person name="Pisabarro A."/>
            <person name="Eastwood D.C."/>
            <person name="Martin F."/>
            <person name="Cullen D."/>
            <person name="Grigoriev I.V."/>
            <person name="Hibbett D.S."/>
        </authorList>
    </citation>
    <scope>NUCLEOTIDE SEQUENCE [LARGE SCALE GENOMIC DNA]</scope>
    <source>
        <strain evidence="3 4">DJM-731 SS1</strain>
    </source>
</reference>
<feature type="region of interest" description="Disordered" evidence="1">
    <location>
        <begin position="60"/>
        <end position="113"/>
    </location>
</feature>
<dbReference type="HOGENOM" id="CLU_419202_0_0_1"/>
<keyword evidence="4" id="KW-1185">Reference proteome</keyword>
<accession>M5FS94</accession>
<dbReference type="AlphaFoldDB" id="M5FS94"/>
<dbReference type="RefSeq" id="XP_040624932.1">
    <property type="nucleotide sequence ID" value="XM_040771337.1"/>
</dbReference>
<sequence length="654" mass="72042">MRLGMPTLADVVIYSLLVCVLGTESNGYVKGLNVLESEVLRGACPENLVDEAAKFQCSAFGRTRGPTGSTDPPRESSELFNPSVLGRSEKYHPSSGGLTTWNAGYDDHRKEDTDESESRGFWLYRASWTRSAGGVIFLGTTDGSLQALAPQTSEAGGLYLKHLCDWSPPSISGTEVAIQSGEIHLEPQTELPDFSDVLAFDGSAVCTGRYAGILRPHVICWAKPVFRELRCTSWDGRLGAQFTPTHLFIYDELAARVTSFPVANLQTGSGLLSAEQTWDLHRMSTFSCGVFALNSISSTAAALLVRDDEGLVIFMLEPQLESYPVALPWCKYNIPTNQKVVSVAFPSSLIIFWVQTKFNDLPVSCTSELFMAHLPPLSQSSESDTSHETLRVSCVCQDDIGLLALSTSLHVDNLSRNVYVYERGASSLTLISCGVSSDPSTTSPTLGITRWWQNWEDEAAEHVLQNVQQNLLQDIHRTDKTLASSDMDSSEELPSLWTDDFDFLMEDFLYFPRGPEHVARHGFGLSGTFTLCAIFEDPETPSYALKFQHLSGLGYCRLDDLCSVPGPREWFLSSYTSFVDCVRLQQALQETRIGHAQDLLKIDHARVHDRQDILEGTKSLQDRLACAAQLGVLPTSYGNSSERPSGKAVLANRV</sequence>
<protein>
    <submittedName>
        <fullName evidence="3">Uncharacterized protein</fullName>
    </submittedName>
</protein>
<feature type="signal peptide" evidence="2">
    <location>
        <begin position="1"/>
        <end position="22"/>
    </location>
</feature>
<name>M5FS94_DACPD</name>
<keyword evidence="2" id="KW-0732">Signal</keyword>